<proteinExistence type="inferred from homology"/>
<dbReference type="Proteomes" id="UP000185841">
    <property type="component" value="Unassembled WGS sequence"/>
</dbReference>
<evidence type="ECO:0000259" key="2">
    <source>
        <dbReference type="SMART" id="SM00822"/>
    </source>
</evidence>
<dbReference type="Pfam" id="PF01370">
    <property type="entry name" value="Epimerase"/>
    <property type="match status" value="1"/>
</dbReference>
<dbReference type="InterPro" id="IPR036291">
    <property type="entry name" value="NAD(P)-bd_dom_sf"/>
</dbReference>
<dbReference type="AlphaFoldDB" id="A0A1N6RSA1"/>
<dbReference type="InterPro" id="IPR057326">
    <property type="entry name" value="KR_dom"/>
</dbReference>
<sequence>MSSVCVLVTGASGFVGAALVERLASEPDTRVLAAGRRVFPVAIGVEHRLLGDLGEACYAPMQFQGVDVLVHTAARVHVMRDTSLEPLTEYRRVNVEGTLALARAAAAAGVRRFVFLSSIKVNGEESRAGIPFSADDLPAPMDAYGISKLEAESALRSLSAATGMEVVIVRPPLVYGPGVGANFRSLMRWLQRDVPLPLGGISNRRSLVALSNLVDLLVACISHPAAANQVFLAGDGVDMSTSELLRRLGIALGRPARLISLPAGCMRVLLLSLGLGRIWLRLWGNLQVDIGKTCRLLDWRPPVPVDVALREVAKSFQQDGSC</sequence>
<name>A0A1N6RSA1_AQUAC</name>
<dbReference type="InterPro" id="IPR001509">
    <property type="entry name" value="Epimerase_deHydtase"/>
</dbReference>
<organism evidence="3 4">
    <name type="scientific">Aquipseudomonas alcaligenes</name>
    <name type="common">Pseudomonas alcaligenes</name>
    <dbReference type="NCBI Taxonomy" id="43263"/>
    <lineage>
        <taxon>Bacteria</taxon>
        <taxon>Pseudomonadati</taxon>
        <taxon>Pseudomonadota</taxon>
        <taxon>Gammaproteobacteria</taxon>
        <taxon>Pseudomonadales</taxon>
        <taxon>Pseudomonadaceae</taxon>
        <taxon>Aquipseudomonas</taxon>
    </lineage>
</organism>
<evidence type="ECO:0000313" key="4">
    <source>
        <dbReference type="Proteomes" id="UP000185841"/>
    </source>
</evidence>
<protein>
    <submittedName>
        <fullName evidence="3">Nucleoside-diphosphate-sugar epimerase</fullName>
    </submittedName>
</protein>
<dbReference type="PANTHER" id="PTHR43245">
    <property type="entry name" value="BIFUNCTIONAL POLYMYXIN RESISTANCE PROTEIN ARNA"/>
    <property type="match status" value="1"/>
</dbReference>
<dbReference type="PANTHER" id="PTHR43245:SF58">
    <property type="entry name" value="BLL5923 PROTEIN"/>
    <property type="match status" value="1"/>
</dbReference>
<dbReference type="InterPro" id="IPR050177">
    <property type="entry name" value="Lipid_A_modif_metabolic_enz"/>
</dbReference>
<comment type="similarity">
    <text evidence="1">Belongs to the short-chain dehydrogenases/reductases (SDR) family.</text>
</comment>
<reference evidence="3 4" key="1">
    <citation type="submission" date="2017-01" db="EMBL/GenBank/DDBJ databases">
        <authorList>
            <person name="Mah S.A."/>
            <person name="Swanson W.J."/>
            <person name="Moy G.W."/>
            <person name="Vacquier V.D."/>
        </authorList>
    </citation>
    <scope>NUCLEOTIDE SEQUENCE [LARGE SCALE GENOMIC DNA]</scope>
    <source>
        <strain evidence="3 4">RU36E</strain>
    </source>
</reference>
<dbReference type="CDD" id="cd05232">
    <property type="entry name" value="UDP_G4E_4_SDR_e"/>
    <property type="match status" value="1"/>
</dbReference>
<dbReference type="RefSeq" id="WP_076426131.1">
    <property type="nucleotide sequence ID" value="NZ_FTMP01000003.1"/>
</dbReference>
<gene>
    <name evidence="3" type="ORF">SAMN05878282_103146</name>
</gene>
<evidence type="ECO:0000256" key="1">
    <source>
        <dbReference type="ARBA" id="ARBA00006484"/>
    </source>
</evidence>
<dbReference type="EMBL" id="FTMP01000003">
    <property type="protein sequence ID" value="SIQ31616.1"/>
    <property type="molecule type" value="Genomic_DNA"/>
</dbReference>
<feature type="domain" description="Ketoreductase" evidence="2">
    <location>
        <begin position="4"/>
        <end position="143"/>
    </location>
</feature>
<accession>A0A1N6RSA1</accession>
<dbReference type="Gene3D" id="3.40.50.720">
    <property type="entry name" value="NAD(P)-binding Rossmann-like Domain"/>
    <property type="match status" value="1"/>
</dbReference>
<evidence type="ECO:0000313" key="3">
    <source>
        <dbReference type="EMBL" id="SIQ31616.1"/>
    </source>
</evidence>
<dbReference type="SUPFAM" id="SSF51735">
    <property type="entry name" value="NAD(P)-binding Rossmann-fold domains"/>
    <property type="match status" value="1"/>
</dbReference>
<dbReference type="SMART" id="SM00822">
    <property type="entry name" value="PKS_KR"/>
    <property type="match status" value="1"/>
</dbReference>